<organism evidence="1 2">
    <name type="scientific">Hypoxylon rubiginosum</name>
    <dbReference type="NCBI Taxonomy" id="110542"/>
    <lineage>
        <taxon>Eukaryota</taxon>
        <taxon>Fungi</taxon>
        <taxon>Dikarya</taxon>
        <taxon>Ascomycota</taxon>
        <taxon>Pezizomycotina</taxon>
        <taxon>Sordariomycetes</taxon>
        <taxon>Xylariomycetidae</taxon>
        <taxon>Xylariales</taxon>
        <taxon>Hypoxylaceae</taxon>
        <taxon>Hypoxylon</taxon>
    </lineage>
</organism>
<reference evidence="1 2" key="1">
    <citation type="journal article" date="2022" name="New Phytol.">
        <title>Ecological generalism drives hyperdiversity of secondary metabolite gene clusters in xylarialean endophytes.</title>
        <authorList>
            <person name="Franco M.E.E."/>
            <person name="Wisecaver J.H."/>
            <person name="Arnold A.E."/>
            <person name="Ju Y.M."/>
            <person name="Slot J.C."/>
            <person name="Ahrendt S."/>
            <person name="Moore L.P."/>
            <person name="Eastman K.E."/>
            <person name="Scott K."/>
            <person name="Konkel Z."/>
            <person name="Mondo S.J."/>
            <person name="Kuo A."/>
            <person name="Hayes R.D."/>
            <person name="Haridas S."/>
            <person name="Andreopoulos B."/>
            <person name="Riley R."/>
            <person name="LaButti K."/>
            <person name="Pangilinan J."/>
            <person name="Lipzen A."/>
            <person name="Amirebrahimi M."/>
            <person name="Yan J."/>
            <person name="Adam C."/>
            <person name="Keymanesh K."/>
            <person name="Ng V."/>
            <person name="Louie K."/>
            <person name="Northen T."/>
            <person name="Drula E."/>
            <person name="Henrissat B."/>
            <person name="Hsieh H.M."/>
            <person name="Youens-Clark K."/>
            <person name="Lutzoni F."/>
            <person name="Miadlikowska J."/>
            <person name="Eastwood D.C."/>
            <person name="Hamelin R.C."/>
            <person name="Grigoriev I.V."/>
            <person name="U'Ren J.M."/>
        </authorList>
    </citation>
    <scope>NUCLEOTIDE SEQUENCE [LARGE SCALE GENOMIC DNA]</scope>
    <source>
        <strain evidence="1 2">CBS 119005</strain>
    </source>
</reference>
<evidence type="ECO:0000313" key="1">
    <source>
        <dbReference type="EMBL" id="KAI4867758.1"/>
    </source>
</evidence>
<name>A0ACB9Z817_9PEZI</name>
<evidence type="ECO:0000313" key="2">
    <source>
        <dbReference type="Proteomes" id="UP001497700"/>
    </source>
</evidence>
<dbReference type="Proteomes" id="UP001497700">
    <property type="component" value="Unassembled WGS sequence"/>
</dbReference>
<keyword evidence="2" id="KW-1185">Reference proteome</keyword>
<gene>
    <name evidence="1" type="ORF">F4820DRAFT_412697</name>
</gene>
<accession>A0ACB9Z817</accession>
<comment type="caution">
    <text evidence="1">The sequence shown here is derived from an EMBL/GenBank/DDBJ whole genome shotgun (WGS) entry which is preliminary data.</text>
</comment>
<protein>
    <submittedName>
        <fullName evidence="1">Uncharacterized protein</fullName>
    </submittedName>
</protein>
<proteinExistence type="predicted"/>
<dbReference type="EMBL" id="MU393444">
    <property type="protein sequence ID" value="KAI4867758.1"/>
    <property type="molecule type" value="Genomic_DNA"/>
</dbReference>
<sequence>MRLASITLRDVKPKRFVLHSPPFRFRFRFCLLPRPFQLSIGDSQLPTCQYGRGIRRFFSTASPNTPETPLEVFLSGLSNNLQVTRNTPTQQQKSDISLIQESRLFGKWRGLLTDPFRLAIESDFDRQGPAKSWRGELLVDKFENLRDLALWSALLDYQKRINGDSGVLNVWKGLWGRKTLYDVSSPLAPAFWRTISEAAVRSDDDKFLTSIWIYSEWMYDLHGVKWPQLYSTVLSQFLRTRQHHQALRWQLLLTPNFYPGADEFACMIKQFATDHKLYKTPTLESLYIVNPDRQLYDILVPYLYSLGASQLAAKWRKLCVRHDDLPLAPVPVRPFLRFLKGYFPHVSLLPKESGASGDFDPEAAEEAKRIEMSREFVNRVHGGTFGISVKNYNDRIGAKWLASSWVTLETAISTISALGIEQIGPLSLQSIALREGTSEGVLNRIEQLRERGITVVESNYLRLVLYLAKVKDDELLLDLLQSDLHPDVFDDMGLHERLIVSTAKSEDWRAHRLLLATRLVVMEKSAREAANTLARIHILRRDRRRLSKLLNDMKAMEVTVNHDQTSIIFDNLVTEARSDLFPKEPLYFYLSVCRQLASMEIPVPVRCWRKLISVLARQGRIDDLEKICVELVDMFTSFQSSRPGFVPVHPDDIPESMKKSLSGVENLLGVYIPLDLPTETPLHPLRQIFDNKMLSAIVRRSFYSCLAKQGGRVTTPALQVRRREPGHFYGGRAVRLVRMLHDRGLFVDRQRLATLVKLRLITLYGPGYPTKRALQQVKAKNSLTLAEMKTFLDETWGEEFLPPIEKLQAEIETRGRKVMSKDKKYLQEMGKTMPQLRIVL</sequence>